<dbReference type="STRING" id="879819.A0A0J0XL79"/>
<feature type="region of interest" description="Disordered" evidence="1">
    <location>
        <begin position="139"/>
        <end position="175"/>
    </location>
</feature>
<feature type="compositionally biased region" description="Basic residues" evidence="1">
    <location>
        <begin position="653"/>
        <end position="662"/>
    </location>
</feature>
<keyword evidence="2" id="KW-0812">Transmembrane</keyword>
<evidence type="ECO:0000313" key="4">
    <source>
        <dbReference type="Proteomes" id="UP000053611"/>
    </source>
</evidence>
<feature type="transmembrane region" description="Helical" evidence="2">
    <location>
        <begin position="28"/>
        <end position="54"/>
    </location>
</feature>
<reference evidence="3 4" key="1">
    <citation type="submission" date="2015-03" db="EMBL/GenBank/DDBJ databases">
        <title>Genomics and transcriptomics of the oil-accumulating basidiomycete yeast T. oleaginosus allow insights into substrate utilization and the diverse evolutionary trajectories of mating systems in fungi.</title>
        <authorList>
            <consortium name="DOE Joint Genome Institute"/>
            <person name="Kourist R."/>
            <person name="Kracht O."/>
            <person name="Bracharz F."/>
            <person name="Lipzen A."/>
            <person name="Nolan M."/>
            <person name="Ohm R."/>
            <person name="Grigoriev I."/>
            <person name="Sun S."/>
            <person name="Heitman J."/>
            <person name="Bruck T."/>
            <person name="Nowrousian M."/>
        </authorList>
    </citation>
    <scope>NUCLEOTIDE SEQUENCE [LARGE SCALE GENOMIC DNA]</scope>
    <source>
        <strain evidence="3 4">IBC0246</strain>
    </source>
</reference>
<evidence type="ECO:0000256" key="1">
    <source>
        <dbReference type="SAM" id="MobiDB-lite"/>
    </source>
</evidence>
<evidence type="ECO:0000313" key="3">
    <source>
        <dbReference type="EMBL" id="KLT41837.1"/>
    </source>
</evidence>
<keyword evidence="2" id="KW-1133">Transmembrane helix</keyword>
<feature type="region of interest" description="Disordered" evidence="1">
    <location>
        <begin position="612"/>
        <end position="662"/>
    </location>
</feature>
<keyword evidence="4" id="KW-1185">Reference proteome</keyword>
<dbReference type="OrthoDB" id="6431331at2759"/>
<feature type="transmembrane region" description="Helical" evidence="2">
    <location>
        <begin position="66"/>
        <end position="86"/>
    </location>
</feature>
<dbReference type="AlphaFoldDB" id="A0A0J0XL79"/>
<evidence type="ECO:0000256" key="2">
    <source>
        <dbReference type="SAM" id="Phobius"/>
    </source>
</evidence>
<dbReference type="EMBL" id="KQ087212">
    <property type="protein sequence ID" value="KLT41837.1"/>
    <property type="molecule type" value="Genomic_DNA"/>
</dbReference>
<dbReference type="SUPFAM" id="SSF53474">
    <property type="entry name" value="alpha/beta-Hydrolases"/>
    <property type="match status" value="1"/>
</dbReference>
<dbReference type="InterPro" id="IPR029058">
    <property type="entry name" value="AB_hydrolase_fold"/>
</dbReference>
<dbReference type="GeneID" id="28987327"/>
<organism evidence="3 4">
    <name type="scientific">Cutaneotrichosporon oleaginosum</name>
    <dbReference type="NCBI Taxonomy" id="879819"/>
    <lineage>
        <taxon>Eukaryota</taxon>
        <taxon>Fungi</taxon>
        <taxon>Dikarya</taxon>
        <taxon>Basidiomycota</taxon>
        <taxon>Agaricomycotina</taxon>
        <taxon>Tremellomycetes</taxon>
        <taxon>Trichosporonales</taxon>
        <taxon>Trichosporonaceae</taxon>
        <taxon>Cutaneotrichosporon</taxon>
    </lineage>
</organism>
<dbReference type="PANTHER" id="PTHR37471">
    <property type="entry name" value="UNNAMED PRODUCT"/>
    <property type="match status" value="1"/>
</dbReference>
<accession>A0A0J0XL79</accession>
<name>A0A0J0XL79_9TREE</name>
<protein>
    <recommendedName>
        <fullName evidence="5">Alpha/beta-hydrolase</fullName>
    </recommendedName>
</protein>
<dbReference type="PANTHER" id="PTHR37471:SF1">
    <property type="entry name" value="AB HYDROLASE-1 DOMAIN-CONTAINING PROTEIN"/>
    <property type="match status" value="1"/>
</dbReference>
<dbReference type="RefSeq" id="XP_018278328.1">
    <property type="nucleotide sequence ID" value="XM_018426724.1"/>
</dbReference>
<evidence type="ECO:0008006" key="5">
    <source>
        <dbReference type="Google" id="ProtNLM"/>
    </source>
</evidence>
<keyword evidence="2" id="KW-0472">Membrane</keyword>
<dbReference type="Proteomes" id="UP000053611">
    <property type="component" value="Unassembled WGS sequence"/>
</dbReference>
<sequence length="662" mass="74118">MFSDSGDKLPPLPPTIYPRPAPRYNKTVGYYLVLIICVAVWSVTPLSYVYLIWYALRGRLLSDVPALFAALGAVWAFAEAAFGIYYQILARRVQPVAPPSAIKPEDLSDLFLRVLHAGLAYSAPRDRYVRERAQRISGVAPASAPPNGLAAPSESATSGETLTGGPASAGQRKRGRLYSAAADTMGIAEQYMDPGEEEDPLFDENGNPHVLAAEDPLAVEFREQLRTWFHHAPWDSIRADDVLTWLAWSTFNEPLEAVRTQPRKNRFLDRTFTMLEARTGTTFPPGRSAAPICRLTLDAVNVVSRPFFIYAVANSVNWFLRSQLYPSRGVHLYREGDIDYLLRIPPGWTPEKGRTERNAHPIVYLHGLGFGLLQNHLLVKHLVQSLPTHPLLVPIAHHTAQAIFDPRHLRPWTRPQLVAMVRAACARWGFFEDGDDGPKGRGGISLLSHSNGSVHHGWVLKDAPELVRRSCFVDPVVFSLWEGDVCFSFVYRKPRKAIELALYYFVASEVGIANYIQRHFNWCDNTLFVEEIPNAREVTRSAFFLGGKDIIVDAERVRRYLERSGVTTGIHWDADAGHGDGLIGEARDRVVMYVGTGSTRGWQGWLTRGRRSHSLGQYDRPGTPLGSDASDTEGKNKSERVEPWKVSRDHLARGLRRRKTGL</sequence>
<feature type="compositionally biased region" description="Basic and acidic residues" evidence="1">
    <location>
        <begin position="632"/>
        <end position="652"/>
    </location>
</feature>
<gene>
    <name evidence="3" type="ORF">CC85DRAFT_328692</name>
</gene>
<proteinExistence type="predicted"/>